<evidence type="ECO:0000259" key="2">
    <source>
        <dbReference type="SMART" id="SM00382"/>
    </source>
</evidence>
<dbReference type="Gene3D" id="1.10.8.60">
    <property type="match status" value="2"/>
</dbReference>
<dbReference type="InterPro" id="IPR003960">
    <property type="entry name" value="ATPase_AAA_CS"/>
</dbReference>
<proteinExistence type="predicted"/>
<dbReference type="OrthoDB" id="5421at2759"/>
<feature type="domain" description="AAA+ ATPase" evidence="2">
    <location>
        <begin position="215"/>
        <end position="344"/>
    </location>
</feature>
<dbReference type="PROSITE" id="PS00674">
    <property type="entry name" value="AAA"/>
    <property type="match status" value="1"/>
</dbReference>
<reference evidence="3" key="1">
    <citation type="journal article" date="2020" name="Fungal Divers.">
        <title>Resolving the Mortierellaceae phylogeny through synthesis of multi-gene phylogenetics and phylogenomics.</title>
        <authorList>
            <person name="Vandepol N."/>
            <person name="Liber J."/>
            <person name="Desiro A."/>
            <person name="Na H."/>
            <person name="Kennedy M."/>
            <person name="Barry K."/>
            <person name="Grigoriev I.V."/>
            <person name="Miller A.N."/>
            <person name="O'Donnell K."/>
            <person name="Stajich J.E."/>
            <person name="Bonito G."/>
        </authorList>
    </citation>
    <scope>NUCLEOTIDE SEQUENCE</scope>
    <source>
        <strain evidence="3">REB-010B</strain>
    </source>
</reference>
<dbReference type="InterPro" id="IPR003593">
    <property type="entry name" value="AAA+_ATPase"/>
</dbReference>
<dbReference type="InterPro" id="IPR050168">
    <property type="entry name" value="AAA_ATPase_domain"/>
</dbReference>
<dbReference type="FunFam" id="3.40.50.300:FF:000661">
    <property type="entry name" value="calmodulin-interacting protein 111 isoform X1"/>
    <property type="match status" value="1"/>
</dbReference>
<feature type="compositionally biased region" description="Basic and acidic residues" evidence="1">
    <location>
        <begin position="400"/>
        <end position="412"/>
    </location>
</feature>
<gene>
    <name evidence="3" type="ORF">BGZ99_006223</name>
</gene>
<dbReference type="SMART" id="SM00382">
    <property type="entry name" value="AAA"/>
    <property type="match status" value="2"/>
</dbReference>
<dbReference type="Proteomes" id="UP000738325">
    <property type="component" value="Unassembled WGS sequence"/>
</dbReference>
<comment type="caution">
    <text evidence="3">The sequence shown here is derived from an EMBL/GenBank/DDBJ whole genome shotgun (WGS) entry which is preliminary data.</text>
</comment>
<dbReference type="GO" id="GO:0016887">
    <property type="term" value="F:ATP hydrolysis activity"/>
    <property type="evidence" value="ECO:0007669"/>
    <property type="project" value="InterPro"/>
</dbReference>
<dbReference type="PANTHER" id="PTHR23077">
    <property type="entry name" value="AAA-FAMILY ATPASE"/>
    <property type="match status" value="1"/>
</dbReference>
<evidence type="ECO:0000313" key="3">
    <source>
        <dbReference type="EMBL" id="KAG0317536.1"/>
    </source>
</evidence>
<feature type="domain" description="AAA+ ATPase" evidence="2">
    <location>
        <begin position="488"/>
        <end position="631"/>
    </location>
</feature>
<accession>A0A9P6USA2</accession>
<dbReference type="InterPro" id="IPR041569">
    <property type="entry name" value="AAA_lid_3"/>
</dbReference>
<dbReference type="SUPFAM" id="SSF52540">
    <property type="entry name" value="P-loop containing nucleoside triphosphate hydrolases"/>
    <property type="match status" value="2"/>
</dbReference>
<dbReference type="Gene3D" id="3.40.50.300">
    <property type="entry name" value="P-loop containing nucleotide triphosphate hydrolases"/>
    <property type="match status" value="2"/>
</dbReference>
<sequence length="737" mass="81089">MLGLRIATLGIASVQDTLFFDGAKAFVRCLPCEDIAEDEISLAPWLMIGITALPLRRVRVEGIHVDEPLEILKSISIVAIPSKDNIYGISNWIKPSSVINANLVHQGRKDRGSVERLIKRQIEGQTVCIGSVFPVKIKSQTHLVRVVSTQFESLSTCSTGVIADTTGLEICQEPLAHPATRSTHGGMEGLAKEISAFIVDSFRSADAYSHLSIPNTKAAIITGVAGSGKKTLVRSCCRAARLRVFPLSLAHALSNKEVMESDQASGLSHIRTVFDMALQSAPSAVILEDIDTIAKERGVDSLLQSSTVFVLAISRNRAKLPAVFLKQGIFQHEFHVPIPIKTQRKDMVETLISSQANADYQGSETLSAVSSRVAQMTSGYVAKDIRNLCRSALLHALRRGSHDDSSRSEKISRTGVTPDSTPASANWDDFGYAINTSRPSQQIEFDSLSRPQRRGDYGGYQDLKRRVNQSIHWPISNPETFERMGVRPPMGLLLYGPTGCGKTMLVQTLAAESDMNFIPIKGPEIFSKYLGETEATLRRLFAMARRIAPCILFFDEMDSIGAKRGWGGEGDSQSSNGVNERVLSTLLNEMDGVEERTGVFVIGCTNQPQVMDDALMRPGRLDQLVYVGYPTLQYRVDIINVIGERIPLPTDPAVRMELAKQTAGFSPADLEALFREAAIISLRRDITSRQVDQRDIDQVLKTMKPSVQDRIANVKAGSTDDCDVIVPELYRQFQQDR</sequence>
<keyword evidence="4" id="KW-1185">Reference proteome</keyword>
<dbReference type="InterPro" id="IPR027417">
    <property type="entry name" value="P-loop_NTPase"/>
</dbReference>
<feature type="region of interest" description="Disordered" evidence="1">
    <location>
        <begin position="399"/>
        <end position="422"/>
    </location>
</feature>
<protein>
    <recommendedName>
        <fullName evidence="2">AAA+ ATPase domain-containing protein</fullName>
    </recommendedName>
</protein>
<evidence type="ECO:0000256" key="1">
    <source>
        <dbReference type="SAM" id="MobiDB-lite"/>
    </source>
</evidence>
<dbReference type="AlphaFoldDB" id="A0A9P6USA2"/>
<name>A0A9P6USA2_9FUNG</name>
<dbReference type="Pfam" id="PF00004">
    <property type="entry name" value="AAA"/>
    <property type="match status" value="2"/>
</dbReference>
<organism evidence="3 4">
    <name type="scientific">Dissophora globulifera</name>
    <dbReference type="NCBI Taxonomy" id="979702"/>
    <lineage>
        <taxon>Eukaryota</taxon>
        <taxon>Fungi</taxon>
        <taxon>Fungi incertae sedis</taxon>
        <taxon>Mucoromycota</taxon>
        <taxon>Mortierellomycotina</taxon>
        <taxon>Mortierellomycetes</taxon>
        <taxon>Mortierellales</taxon>
        <taxon>Mortierellaceae</taxon>
        <taxon>Dissophora</taxon>
    </lineage>
</organism>
<dbReference type="InterPro" id="IPR003959">
    <property type="entry name" value="ATPase_AAA_core"/>
</dbReference>
<dbReference type="Pfam" id="PF17862">
    <property type="entry name" value="AAA_lid_3"/>
    <property type="match status" value="2"/>
</dbReference>
<dbReference type="EMBL" id="JAAAIP010000418">
    <property type="protein sequence ID" value="KAG0317536.1"/>
    <property type="molecule type" value="Genomic_DNA"/>
</dbReference>
<dbReference type="GO" id="GO:0005524">
    <property type="term" value="F:ATP binding"/>
    <property type="evidence" value="ECO:0007669"/>
    <property type="project" value="InterPro"/>
</dbReference>
<evidence type="ECO:0000313" key="4">
    <source>
        <dbReference type="Proteomes" id="UP000738325"/>
    </source>
</evidence>